<dbReference type="InterPro" id="IPR038063">
    <property type="entry name" value="Transpep_catalytic_dom"/>
</dbReference>
<evidence type="ECO:0000256" key="2">
    <source>
        <dbReference type="ARBA" id="ARBA00005992"/>
    </source>
</evidence>
<dbReference type="GO" id="GO:0071555">
    <property type="term" value="P:cell wall organization"/>
    <property type="evidence" value="ECO:0007669"/>
    <property type="project" value="UniProtKB-UniRule"/>
</dbReference>
<name>A0A418YIR0_9GAMM</name>
<dbReference type="Pfam" id="PF03734">
    <property type="entry name" value="YkuD"/>
    <property type="match status" value="1"/>
</dbReference>
<gene>
    <name evidence="10" type="ORF">D1Z90_03380</name>
</gene>
<evidence type="ECO:0000256" key="5">
    <source>
        <dbReference type="ARBA" id="ARBA00022984"/>
    </source>
</evidence>
<dbReference type="RefSeq" id="WP_119909336.1">
    <property type="nucleotide sequence ID" value="NZ_QZCH01000002.1"/>
</dbReference>
<proteinExistence type="inferred from homology"/>
<feature type="chain" id="PRO_5019442533" description="L,D-TPase catalytic domain-containing protein" evidence="8">
    <location>
        <begin position="26"/>
        <end position="166"/>
    </location>
</feature>
<feature type="active site" description="Proton donor/acceptor" evidence="7">
    <location>
        <position position="119"/>
    </location>
</feature>
<dbReference type="EMBL" id="QZCH01000002">
    <property type="protein sequence ID" value="RJG50535.1"/>
    <property type="molecule type" value="Genomic_DNA"/>
</dbReference>
<comment type="pathway">
    <text evidence="1 7">Cell wall biogenesis; peptidoglycan biosynthesis.</text>
</comment>
<evidence type="ECO:0000256" key="1">
    <source>
        <dbReference type="ARBA" id="ARBA00004752"/>
    </source>
</evidence>
<evidence type="ECO:0000313" key="11">
    <source>
        <dbReference type="Proteomes" id="UP000283255"/>
    </source>
</evidence>
<keyword evidence="11" id="KW-1185">Reference proteome</keyword>
<evidence type="ECO:0000256" key="4">
    <source>
        <dbReference type="ARBA" id="ARBA00022960"/>
    </source>
</evidence>
<dbReference type="AlphaFoldDB" id="A0A418YIR0"/>
<keyword evidence="4 7" id="KW-0133">Cell shape</keyword>
<evidence type="ECO:0000313" key="10">
    <source>
        <dbReference type="EMBL" id="RJG50535.1"/>
    </source>
</evidence>
<evidence type="ECO:0000256" key="8">
    <source>
        <dbReference type="SAM" id="SignalP"/>
    </source>
</evidence>
<dbReference type="GO" id="GO:0016740">
    <property type="term" value="F:transferase activity"/>
    <property type="evidence" value="ECO:0007669"/>
    <property type="project" value="UniProtKB-KW"/>
</dbReference>
<reference evidence="10 11" key="2">
    <citation type="submission" date="2019-01" db="EMBL/GenBank/DDBJ databases">
        <title>Motilimonas pumilus sp. nov., isolated from the gut of sea cucumber (Apostichopus japonicus).</title>
        <authorList>
            <person name="Wang F.-Q."/>
            <person name="Ren L.-H."/>
            <person name="Lin Y.-W."/>
            <person name="Sun G.-H."/>
            <person name="Du Z.-J."/>
            <person name="Zhao J.-X."/>
            <person name="Liu X.-J."/>
            <person name="Liu L.-J."/>
        </authorList>
    </citation>
    <scope>NUCLEOTIDE SEQUENCE [LARGE SCALE GENOMIC DNA]</scope>
    <source>
        <strain evidence="10 11">PLHSC7-2</strain>
    </source>
</reference>
<reference evidence="10 11" key="1">
    <citation type="submission" date="2018-09" db="EMBL/GenBank/DDBJ databases">
        <authorList>
            <person name="Wang F."/>
        </authorList>
    </citation>
    <scope>NUCLEOTIDE SEQUENCE [LARGE SCALE GENOMIC DNA]</scope>
    <source>
        <strain evidence="10 11">PLHSC7-2</strain>
    </source>
</reference>
<dbReference type="UniPathway" id="UPA00219"/>
<dbReference type="CDD" id="cd16913">
    <property type="entry name" value="YkuD_like"/>
    <property type="match status" value="1"/>
</dbReference>
<feature type="signal peptide" evidence="8">
    <location>
        <begin position="1"/>
        <end position="25"/>
    </location>
</feature>
<evidence type="ECO:0000256" key="6">
    <source>
        <dbReference type="ARBA" id="ARBA00023316"/>
    </source>
</evidence>
<dbReference type="Proteomes" id="UP000283255">
    <property type="component" value="Unassembled WGS sequence"/>
</dbReference>
<dbReference type="PANTHER" id="PTHR36699">
    <property type="entry name" value="LD-TRANSPEPTIDASE"/>
    <property type="match status" value="1"/>
</dbReference>
<dbReference type="PANTHER" id="PTHR36699:SF1">
    <property type="entry name" value="L,D-TRANSPEPTIDASE YAFK-RELATED"/>
    <property type="match status" value="1"/>
</dbReference>
<comment type="caution">
    <text evidence="10">The sequence shown here is derived from an EMBL/GenBank/DDBJ whole genome shotgun (WGS) entry which is preliminary data.</text>
</comment>
<dbReference type="GO" id="GO:0004180">
    <property type="term" value="F:carboxypeptidase activity"/>
    <property type="evidence" value="ECO:0007669"/>
    <property type="project" value="UniProtKB-ARBA"/>
</dbReference>
<keyword evidence="3" id="KW-0808">Transferase</keyword>
<dbReference type="PROSITE" id="PS52029">
    <property type="entry name" value="LD_TPASE"/>
    <property type="match status" value="1"/>
</dbReference>
<keyword evidence="6 7" id="KW-0961">Cell wall biogenesis/degradation</keyword>
<comment type="similarity">
    <text evidence="2">Belongs to the YkuD family.</text>
</comment>
<dbReference type="InterPro" id="IPR005490">
    <property type="entry name" value="LD_TPept_cat_dom"/>
</dbReference>
<dbReference type="GO" id="GO:0008360">
    <property type="term" value="P:regulation of cell shape"/>
    <property type="evidence" value="ECO:0007669"/>
    <property type="project" value="UniProtKB-UniRule"/>
</dbReference>
<evidence type="ECO:0000256" key="7">
    <source>
        <dbReference type="PROSITE-ProRule" id="PRU01373"/>
    </source>
</evidence>
<feature type="domain" description="L,D-TPase catalytic" evidence="9">
    <location>
        <begin position="29"/>
        <end position="165"/>
    </location>
</feature>
<dbReference type="Gene3D" id="2.40.440.10">
    <property type="entry name" value="L,D-transpeptidase catalytic domain-like"/>
    <property type="match status" value="1"/>
</dbReference>
<keyword evidence="5 7" id="KW-0573">Peptidoglycan synthesis</keyword>
<evidence type="ECO:0000259" key="9">
    <source>
        <dbReference type="PROSITE" id="PS52029"/>
    </source>
</evidence>
<dbReference type="GO" id="GO:0009252">
    <property type="term" value="P:peptidoglycan biosynthetic process"/>
    <property type="evidence" value="ECO:0007669"/>
    <property type="project" value="UniProtKB-UniPathway"/>
</dbReference>
<sequence>MSITTIIKKFAVLLCLVCFAAPSWATEVDKVLVSKSDRTLYLLDGERVVQQYQISLGKRPEGHKKWRGDKRTPEGVYTLDFRNPESKFFRSIHINYPNQADLAYAREKGYNPGGAIFIHGLPNGKGHLIDKYHGQDWTDGCIALLNNHMWEIWNLVKDGTTIEIRP</sequence>
<organism evidence="10 11">
    <name type="scientific">Motilimonas pumila</name>
    <dbReference type="NCBI Taxonomy" id="2303987"/>
    <lineage>
        <taxon>Bacteria</taxon>
        <taxon>Pseudomonadati</taxon>
        <taxon>Pseudomonadota</taxon>
        <taxon>Gammaproteobacteria</taxon>
        <taxon>Alteromonadales</taxon>
        <taxon>Alteromonadales genera incertae sedis</taxon>
        <taxon>Motilimonas</taxon>
    </lineage>
</organism>
<dbReference type="OrthoDB" id="9809748at2"/>
<feature type="active site" description="Nucleophile" evidence="7">
    <location>
        <position position="141"/>
    </location>
</feature>
<accession>A0A418YIR0</accession>
<protein>
    <recommendedName>
        <fullName evidence="9">L,D-TPase catalytic domain-containing protein</fullName>
    </recommendedName>
</protein>
<evidence type="ECO:0000256" key="3">
    <source>
        <dbReference type="ARBA" id="ARBA00022679"/>
    </source>
</evidence>
<dbReference type="SUPFAM" id="SSF141523">
    <property type="entry name" value="L,D-transpeptidase catalytic domain-like"/>
    <property type="match status" value="1"/>
</dbReference>
<keyword evidence="8" id="KW-0732">Signal</keyword>